<evidence type="ECO:0000256" key="3">
    <source>
        <dbReference type="ARBA" id="ARBA00022692"/>
    </source>
</evidence>
<accession>A0A150G2H8</accession>
<gene>
    <name evidence="7" type="ORF">GPECTOR_82g249</name>
</gene>
<organism evidence="7 8">
    <name type="scientific">Gonium pectorale</name>
    <name type="common">Green alga</name>
    <dbReference type="NCBI Taxonomy" id="33097"/>
    <lineage>
        <taxon>Eukaryota</taxon>
        <taxon>Viridiplantae</taxon>
        <taxon>Chlorophyta</taxon>
        <taxon>core chlorophytes</taxon>
        <taxon>Chlorophyceae</taxon>
        <taxon>CS clade</taxon>
        <taxon>Chlamydomonadales</taxon>
        <taxon>Volvocaceae</taxon>
        <taxon>Gonium</taxon>
    </lineage>
</organism>
<sequence>MEHSEEMETSHGHGHGIWMCDGEPLMTEGGSWIGHVLPGVVFILWGLHWMQGIYRNYFNSRRLKGQEYRAQTTHSLWKLPPCSESVCKAFLPCLAISIELFFAHRGGWRTLICPAGTPRAGHVYGPHIGNWQHAAMYPAFILAGIVDLVGMEVELPPGTQQVFLFLAFLCESLLMGLHKKHTPLDIAVHSVLFYTMLATAVFILLEAIHPRNFMLSCGRVAATLLQGTWFFAAAHIMFTHRPAWDEMGGEDMSPAMMVPVVFVGLILLVLVVMFPAYLATHAWYLVMDGYSLPYERANLLDEERSEGGRGAAAAVPMTTVSPSGTSCQV</sequence>
<feature type="transmembrane region" description="Helical" evidence="6">
    <location>
        <begin position="258"/>
        <end position="286"/>
    </location>
</feature>
<comment type="caution">
    <text evidence="7">The sequence shown here is derived from an EMBL/GenBank/DDBJ whole genome shotgun (WGS) entry which is preliminary data.</text>
</comment>
<dbReference type="Pfam" id="PF04819">
    <property type="entry name" value="DUF716"/>
    <property type="match status" value="1"/>
</dbReference>
<dbReference type="InterPro" id="IPR042127">
    <property type="entry name" value="TMEM45"/>
</dbReference>
<dbReference type="GO" id="GO:0016020">
    <property type="term" value="C:membrane"/>
    <property type="evidence" value="ECO:0007669"/>
    <property type="project" value="UniProtKB-SubCell"/>
</dbReference>
<evidence type="ECO:0000256" key="4">
    <source>
        <dbReference type="ARBA" id="ARBA00022989"/>
    </source>
</evidence>
<dbReference type="Proteomes" id="UP000075714">
    <property type="component" value="Unassembled WGS sequence"/>
</dbReference>
<evidence type="ECO:0000256" key="2">
    <source>
        <dbReference type="ARBA" id="ARBA00006948"/>
    </source>
</evidence>
<keyword evidence="8" id="KW-1185">Reference proteome</keyword>
<dbReference type="AlphaFoldDB" id="A0A150G2H8"/>
<dbReference type="OrthoDB" id="551896at2759"/>
<dbReference type="InterPro" id="IPR006904">
    <property type="entry name" value="DUF716"/>
</dbReference>
<comment type="subcellular location">
    <subcellularLocation>
        <location evidence="1">Membrane</location>
        <topology evidence="1">Multi-pass membrane protein</topology>
    </subcellularLocation>
</comment>
<feature type="transmembrane region" description="Helical" evidence="6">
    <location>
        <begin position="220"/>
        <end position="238"/>
    </location>
</feature>
<name>A0A150G2H8_GONPE</name>
<proteinExistence type="inferred from homology"/>
<feature type="transmembrane region" description="Helical" evidence="6">
    <location>
        <begin position="32"/>
        <end position="54"/>
    </location>
</feature>
<evidence type="ECO:0000313" key="8">
    <source>
        <dbReference type="Proteomes" id="UP000075714"/>
    </source>
</evidence>
<feature type="transmembrane region" description="Helical" evidence="6">
    <location>
        <begin position="191"/>
        <end position="208"/>
    </location>
</feature>
<comment type="similarity">
    <text evidence="2">Belongs to the TMEM45 family.</text>
</comment>
<evidence type="ECO:0000313" key="7">
    <source>
        <dbReference type="EMBL" id="KXZ43715.1"/>
    </source>
</evidence>
<protein>
    <submittedName>
        <fullName evidence="7">Uncharacterized protein</fullName>
    </submittedName>
</protein>
<keyword evidence="5 6" id="KW-0472">Membrane</keyword>
<reference evidence="8" key="1">
    <citation type="journal article" date="2016" name="Nat. Commun.">
        <title>The Gonium pectorale genome demonstrates co-option of cell cycle regulation during the evolution of multicellularity.</title>
        <authorList>
            <person name="Hanschen E.R."/>
            <person name="Marriage T.N."/>
            <person name="Ferris P.J."/>
            <person name="Hamaji T."/>
            <person name="Toyoda A."/>
            <person name="Fujiyama A."/>
            <person name="Neme R."/>
            <person name="Noguchi H."/>
            <person name="Minakuchi Y."/>
            <person name="Suzuki M."/>
            <person name="Kawai-Toyooka H."/>
            <person name="Smith D.R."/>
            <person name="Sparks H."/>
            <person name="Anderson J."/>
            <person name="Bakaric R."/>
            <person name="Luria V."/>
            <person name="Karger A."/>
            <person name="Kirschner M.W."/>
            <person name="Durand P.M."/>
            <person name="Michod R.E."/>
            <person name="Nozaki H."/>
            <person name="Olson B.J."/>
        </authorList>
    </citation>
    <scope>NUCLEOTIDE SEQUENCE [LARGE SCALE GENOMIC DNA]</scope>
    <source>
        <strain evidence="8">NIES-2863</strain>
    </source>
</reference>
<dbReference type="STRING" id="33097.A0A150G2H8"/>
<dbReference type="PANTHER" id="PTHR16007">
    <property type="entry name" value="EPIDIDYMAL MEMBRANE PROTEIN E9-RELATED"/>
    <property type="match status" value="1"/>
</dbReference>
<keyword evidence="3 6" id="KW-0812">Transmembrane</keyword>
<dbReference type="EMBL" id="LSYV01000083">
    <property type="protein sequence ID" value="KXZ43715.1"/>
    <property type="molecule type" value="Genomic_DNA"/>
</dbReference>
<evidence type="ECO:0000256" key="5">
    <source>
        <dbReference type="ARBA" id="ARBA00023136"/>
    </source>
</evidence>
<keyword evidence="4 6" id="KW-1133">Transmembrane helix</keyword>
<evidence type="ECO:0000256" key="1">
    <source>
        <dbReference type="ARBA" id="ARBA00004141"/>
    </source>
</evidence>
<evidence type="ECO:0000256" key="6">
    <source>
        <dbReference type="SAM" id="Phobius"/>
    </source>
</evidence>
<dbReference type="PANTHER" id="PTHR16007:SF15">
    <property type="entry name" value="TRANSMEMBRANE PROTEIN 45B"/>
    <property type="match status" value="1"/>
</dbReference>